<evidence type="ECO:0000313" key="2">
    <source>
        <dbReference type="EMBL" id="MBD2828836.1"/>
    </source>
</evidence>
<name>A0A927BLE5_STRGL</name>
<gene>
    <name evidence="2" type="ORF">ID875_11765</name>
</gene>
<dbReference type="EMBL" id="JACWUS010000001">
    <property type="protein sequence ID" value="MBD2828836.1"/>
    <property type="molecule type" value="Genomic_DNA"/>
</dbReference>
<evidence type="ECO:0000256" key="1">
    <source>
        <dbReference type="SAM" id="MobiDB-lite"/>
    </source>
</evidence>
<proteinExistence type="predicted"/>
<sequence>MRADDAYPGWDSEARYRRLPEVRAALSALGWEIRPVGPGGGVPDLARGRRPEVAWVLDHPPRVPRQGVGVLTVAADDAEQVLGAEVNLSYGVARVRRRWLQCAGAHVQHWPGRGAAGREPGDRAPLGGRR</sequence>
<organism evidence="2">
    <name type="scientific">Streptomyces globisporus</name>
    <dbReference type="NCBI Taxonomy" id="1908"/>
    <lineage>
        <taxon>Bacteria</taxon>
        <taxon>Bacillati</taxon>
        <taxon>Actinomycetota</taxon>
        <taxon>Actinomycetes</taxon>
        <taxon>Kitasatosporales</taxon>
        <taxon>Streptomycetaceae</taxon>
        <taxon>Streptomyces</taxon>
    </lineage>
</organism>
<feature type="region of interest" description="Disordered" evidence="1">
    <location>
        <begin position="110"/>
        <end position="130"/>
    </location>
</feature>
<accession>A0A927BLE5</accession>
<comment type="caution">
    <text evidence="2">The sequence shown here is derived from an EMBL/GenBank/DDBJ whole genome shotgun (WGS) entry which is preliminary data.</text>
</comment>
<protein>
    <submittedName>
        <fullName evidence="2">Uncharacterized protein</fullName>
    </submittedName>
</protein>
<dbReference type="AlphaFoldDB" id="A0A927BLE5"/>
<reference evidence="2" key="1">
    <citation type="journal article" date="2020" name="PLoS ONE">
        <title>Isolation and characterization of Streptomyces bacteriophages and Streptomyces strains encoding biosynthetic arsenals: Streptomyces strains and phages for antibiotic discovery.</title>
        <authorList>
            <person name="Montano E.T."/>
            <person name="Nideffer J.F."/>
            <person name="Brumage L."/>
            <person name="Erb M."/>
            <person name="Derman A.I."/>
            <person name="Davis J.P."/>
            <person name="Estrada E."/>
            <person name="Fu S."/>
            <person name="Le D."/>
            <person name="Vuppala A."/>
            <person name="Tran C."/>
            <person name="Luterstein E."/>
            <person name="Lakkaraju S."/>
            <person name="Panchagnula S."/>
            <person name="Ren C."/>
            <person name="Doan J."/>
            <person name="Tran S."/>
            <person name="Soriano J."/>
            <person name="Fujita Y."/>
            <person name="Gutala P."/>
            <person name="Fujii Q."/>
            <person name="Lee M."/>
            <person name="Bui A."/>
            <person name="Villarreal C."/>
            <person name="Shing S.R."/>
            <person name="Kim S."/>
            <person name="Freeman D."/>
            <person name="Racha V."/>
            <person name="Ho A."/>
            <person name="Kumar P."/>
            <person name="Falah K."/>
            <person name="Dawson T."/>
            <person name="Enustun E."/>
            <person name="Prichard A."/>
            <person name="Gomez A."/>
            <person name="Khanna K."/>
            <person name="Trigg S."/>
            <person name="Fernandez L."/>
            <person name="Pogliano K."/>
            <person name="Pogliano J."/>
        </authorList>
    </citation>
    <scope>NUCLEOTIDE SEQUENCE</scope>
    <source>
        <strain evidence="2">QF2</strain>
    </source>
</reference>